<dbReference type="SUPFAM" id="SSF54695">
    <property type="entry name" value="POZ domain"/>
    <property type="match status" value="1"/>
</dbReference>
<dbReference type="PANTHER" id="PTHR11145">
    <property type="entry name" value="BTB/POZ DOMAIN-CONTAINING ADAPTER FOR CUL3-MEDIATED RHOA DEGRADATION PROTEIN FAMILY MEMBER"/>
    <property type="match status" value="1"/>
</dbReference>
<dbReference type="Proteomes" id="UP000274822">
    <property type="component" value="Unassembled WGS sequence"/>
</dbReference>
<sequence>MYAYEFADEYARRRHEEISREQISRRVQPIQPPDDEIVHLNVGGKLFVTKRSSLLSVPNTFFHDLLASHIPLRLDGNFFIDRDPEPFKYILNYLRRGGHFVLPQDPVLRREIICEADFYRIPFSKPFIYSRCLLEFDPAVRDICRHHSGVWFASGTPSWSCCRSMILNSLGCTNEEKHQAGF</sequence>
<dbReference type="InterPro" id="IPR003131">
    <property type="entry name" value="T1-type_BTB"/>
</dbReference>
<dbReference type="Pfam" id="PF02214">
    <property type="entry name" value="BTB_2"/>
    <property type="match status" value="1"/>
</dbReference>
<feature type="domain" description="BTB" evidence="1">
    <location>
        <begin position="36"/>
        <end position="132"/>
    </location>
</feature>
<dbReference type="Gene3D" id="3.30.710.10">
    <property type="entry name" value="Potassium Channel Kv1.1, Chain A"/>
    <property type="match status" value="1"/>
</dbReference>
<dbReference type="AlphaFoldDB" id="A0A433QIE6"/>
<dbReference type="InterPro" id="IPR011333">
    <property type="entry name" value="SKP1/BTB/POZ_sf"/>
</dbReference>
<keyword evidence="3" id="KW-1185">Reference proteome</keyword>
<dbReference type="CDD" id="cd18316">
    <property type="entry name" value="BTB_POZ_KCTD-like"/>
    <property type="match status" value="1"/>
</dbReference>
<dbReference type="SMART" id="SM00225">
    <property type="entry name" value="BTB"/>
    <property type="match status" value="1"/>
</dbReference>
<name>A0A433QIE6_9FUNG</name>
<dbReference type="PANTHER" id="PTHR11145:SF8">
    <property type="entry name" value="RE57120P"/>
    <property type="match status" value="1"/>
</dbReference>
<dbReference type="EMBL" id="RBNJ01004953">
    <property type="protein sequence ID" value="RUS29600.1"/>
    <property type="molecule type" value="Genomic_DNA"/>
</dbReference>
<evidence type="ECO:0000313" key="3">
    <source>
        <dbReference type="Proteomes" id="UP000274822"/>
    </source>
</evidence>
<protein>
    <submittedName>
        <fullName evidence="2">BTB/POZ protein</fullName>
    </submittedName>
</protein>
<dbReference type="InterPro" id="IPR000210">
    <property type="entry name" value="BTB/POZ_dom"/>
</dbReference>
<evidence type="ECO:0000313" key="2">
    <source>
        <dbReference type="EMBL" id="RUS29600.1"/>
    </source>
</evidence>
<dbReference type="GO" id="GO:0051260">
    <property type="term" value="P:protein homooligomerization"/>
    <property type="evidence" value="ECO:0007669"/>
    <property type="project" value="InterPro"/>
</dbReference>
<proteinExistence type="predicted"/>
<comment type="caution">
    <text evidence="2">The sequence shown here is derived from an EMBL/GenBank/DDBJ whole genome shotgun (WGS) entry which is preliminary data.</text>
</comment>
<reference evidence="2 3" key="1">
    <citation type="journal article" date="2018" name="New Phytol.">
        <title>Phylogenomics of Endogonaceae and evolution of mycorrhizas within Mucoromycota.</title>
        <authorList>
            <person name="Chang Y."/>
            <person name="Desiro A."/>
            <person name="Na H."/>
            <person name="Sandor L."/>
            <person name="Lipzen A."/>
            <person name="Clum A."/>
            <person name="Barry K."/>
            <person name="Grigoriev I.V."/>
            <person name="Martin F.M."/>
            <person name="Stajich J.E."/>
            <person name="Smith M.E."/>
            <person name="Bonito G."/>
            <person name="Spatafora J.W."/>
        </authorList>
    </citation>
    <scope>NUCLEOTIDE SEQUENCE [LARGE SCALE GENOMIC DNA]</scope>
    <source>
        <strain evidence="2 3">AD002</strain>
    </source>
</reference>
<accession>A0A433QIE6</accession>
<organism evidence="2 3">
    <name type="scientific">Jimgerdemannia flammicorona</name>
    <dbReference type="NCBI Taxonomy" id="994334"/>
    <lineage>
        <taxon>Eukaryota</taxon>
        <taxon>Fungi</taxon>
        <taxon>Fungi incertae sedis</taxon>
        <taxon>Mucoromycota</taxon>
        <taxon>Mucoromycotina</taxon>
        <taxon>Endogonomycetes</taxon>
        <taxon>Endogonales</taxon>
        <taxon>Endogonaceae</taxon>
        <taxon>Jimgerdemannia</taxon>
    </lineage>
</organism>
<evidence type="ECO:0000259" key="1">
    <source>
        <dbReference type="SMART" id="SM00225"/>
    </source>
</evidence>
<dbReference type="InterPro" id="IPR045068">
    <property type="entry name" value="BACURD1-3"/>
</dbReference>
<gene>
    <name evidence="2" type="ORF">BC938DRAFT_480462</name>
</gene>